<reference evidence="2 3" key="1">
    <citation type="submission" date="2018-06" db="EMBL/GenBank/DDBJ databases">
        <authorList>
            <consortium name="Pathogen Informatics"/>
            <person name="Doyle S."/>
        </authorList>
    </citation>
    <scope>NUCLEOTIDE SEQUENCE [LARGE SCALE GENOMIC DNA]</scope>
    <source>
        <strain evidence="2 3">NCTC11460</strain>
    </source>
</reference>
<evidence type="ECO:0000313" key="3">
    <source>
        <dbReference type="Proteomes" id="UP000255101"/>
    </source>
</evidence>
<sequence>MKKQIAVLMAAATAVTTVAPAIANAAVNEHLEVSADTVSAKIKEALGKQYKVTNNEGIGGDDYKKTDDIEDYQKSQYLVVLSVKDEVKDLESNGLLKDKEAGRKLDYTQFINDSNVKKVQGGHEYIVTDAAKASYLIEKLVINNKEAIVSIVDKGATKDGEAVEITTDKLITKDANDQKTEQKIDDVANFLAKFVKVDETNNNKDDKNNKAGFVKELKVNDKVWTVAKASYDAADDVKKIEAKLTSGAVVKLELGDKAIDLHDVVTDKTELNVTDKDGNRLEGIEQSAYDKVTGFKNLTSEDGKRTQIDVPTGDTEVYVLKDIVTKEVKLEDVFTKDGGYTKEGADFVNKLKNAAKGDGIFNHEGTSYKADKLSENLKKAKIVNRDGKFALEFTVDAEDANDATRKINLKIALTGKNATDLQVVKNDLLTPEDVVVGKFTKLIGANRYETAIEVSKESFKDGEAKSVVIVGGNSVIDGLSAAPLASSVNAPILLADKNGLSSNTLAEIERACGKLYNKTVYIVGGESSVPASVKKQLMEKYPNVVVERLAGANRFDTSLSVAKKLKNHMESSVFAVGGDGAADAMSIAPVAANKPADKVSPVLVVPKARVSKDVRDFLGQAGVRNIVAVGGEASISTQALKDLKAVASAPTVDRISGSNRYDTNLAILKKYYPSNIAIKGLIVASGANDKLVDAQTSSVLASKDGYPIVLADGKLNADQAKYLKDNKEALNKNVNQVGGVVAADFMKAVVDSLGL</sequence>
<evidence type="ECO:0000256" key="1">
    <source>
        <dbReference type="SAM" id="SignalP"/>
    </source>
</evidence>
<dbReference type="SMR" id="A0A379CGB7"/>
<dbReference type="PANTHER" id="PTHR30032:SF8">
    <property type="entry name" value="GERMINATION-SPECIFIC N-ACETYLMURAMOYL-L-ALANINE AMIDASE"/>
    <property type="match status" value="1"/>
</dbReference>
<dbReference type="EC" id="3.5.1.28" evidence="2"/>
<evidence type="ECO:0000313" key="2">
    <source>
        <dbReference type="EMBL" id="SUB61248.1"/>
    </source>
</evidence>
<dbReference type="AlphaFoldDB" id="A0A379CGB7"/>
<organism evidence="2 3">
    <name type="scientific">Peptostreptococcus anaerobius</name>
    <dbReference type="NCBI Taxonomy" id="1261"/>
    <lineage>
        <taxon>Bacteria</taxon>
        <taxon>Bacillati</taxon>
        <taxon>Bacillota</taxon>
        <taxon>Clostridia</taxon>
        <taxon>Peptostreptococcales</taxon>
        <taxon>Peptostreptococcaceae</taxon>
        <taxon>Peptostreptococcus</taxon>
    </lineage>
</organism>
<keyword evidence="2" id="KW-0378">Hydrolase</keyword>
<dbReference type="Proteomes" id="UP000255101">
    <property type="component" value="Unassembled WGS sequence"/>
</dbReference>
<name>A0A379CGB7_9FIRM</name>
<dbReference type="InterPro" id="IPR007253">
    <property type="entry name" value="Cell_wall-bd_2"/>
</dbReference>
<dbReference type="PANTHER" id="PTHR30032">
    <property type="entry name" value="N-ACETYLMURAMOYL-L-ALANINE AMIDASE-RELATED"/>
    <property type="match status" value="1"/>
</dbReference>
<keyword evidence="1" id="KW-0732">Signal</keyword>
<gene>
    <name evidence="2" type="primary">lytC_22</name>
    <name evidence="2" type="ORF">NCTC11460_01174</name>
</gene>
<dbReference type="EMBL" id="UGTB01000004">
    <property type="protein sequence ID" value="SUB61248.1"/>
    <property type="molecule type" value="Genomic_DNA"/>
</dbReference>
<proteinExistence type="predicted"/>
<feature type="chain" id="PRO_5016854439" evidence="1">
    <location>
        <begin position="26"/>
        <end position="755"/>
    </location>
</feature>
<protein>
    <submittedName>
        <fullName evidence="2">N-acetylmuramoyl-L-alanine amidase LytC</fullName>
        <ecNumber evidence="2">3.5.1.28</ecNumber>
    </submittedName>
</protein>
<feature type="signal peptide" evidence="1">
    <location>
        <begin position="1"/>
        <end position="25"/>
    </location>
</feature>
<accession>A0A379CGB7</accession>
<dbReference type="RefSeq" id="WP_019595409.1">
    <property type="nucleotide sequence ID" value="NZ_FOVA01000009.1"/>
</dbReference>
<dbReference type="Gene3D" id="3.40.50.12090">
    <property type="match status" value="2"/>
</dbReference>
<dbReference type="GO" id="GO:0008745">
    <property type="term" value="F:N-acetylmuramoyl-L-alanine amidase activity"/>
    <property type="evidence" value="ECO:0007669"/>
    <property type="project" value="UniProtKB-EC"/>
</dbReference>
<dbReference type="InterPro" id="IPR051922">
    <property type="entry name" value="Bact_Sporulation_Assoc"/>
</dbReference>
<dbReference type="Pfam" id="PF04122">
    <property type="entry name" value="CW_binding_2"/>
    <property type="match status" value="3"/>
</dbReference>